<name>A0A6B3NSE3_9PSED</name>
<gene>
    <name evidence="1" type="ORF">G3436_23440</name>
</gene>
<dbReference type="EMBL" id="JAAHBU010000424">
    <property type="protein sequence ID" value="NER66272.1"/>
    <property type="molecule type" value="Genomic_DNA"/>
</dbReference>
<protein>
    <submittedName>
        <fullName evidence="1">Uncharacterized protein</fullName>
    </submittedName>
</protein>
<dbReference type="Proteomes" id="UP000482634">
    <property type="component" value="Unassembled WGS sequence"/>
</dbReference>
<organism evidence="1 2">
    <name type="scientific">Pseudomonas brassicae</name>
    <dbReference type="NCBI Taxonomy" id="2708063"/>
    <lineage>
        <taxon>Bacteria</taxon>
        <taxon>Pseudomonadati</taxon>
        <taxon>Pseudomonadota</taxon>
        <taxon>Gammaproteobacteria</taxon>
        <taxon>Pseudomonadales</taxon>
        <taxon>Pseudomonadaceae</taxon>
        <taxon>Pseudomonas</taxon>
    </lineage>
</organism>
<reference evidence="1 2" key="1">
    <citation type="submission" date="2020-02" db="EMBL/GenBank/DDBJ databases">
        <title>Broccoli isolated Pseudomonas sp.</title>
        <authorList>
            <person name="Fujikawa T."/>
            <person name="Sawada H."/>
        </authorList>
    </citation>
    <scope>NUCLEOTIDE SEQUENCE [LARGE SCALE GENOMIC DNA]</scope>
    <source>
        <strain evidence="1 2">MAFF212427</strain>
    </source>
</reference>
<evidence type="ECO:0000313" key="2">
    <source>
        <dbReference type="Proteomes" id="UP000482634"/>
    </source>
</evidence>
<proteinExistence type="predicted"/>
<accession>A0A6B3NSE3</accession>
<dbReference type="AlphaFoldDB" id="A0A6B3NSE3"/>
<dbReference type="RefSeq" id="WP_163950071.1">
    <property type="nucleotide sequence ID" value="NZ_JAAHBU010000424.1"/>
</dbReference>
<sequence>MGTIFLNNVVSAPSFIAQVFTSSGNDVGGAEGGVFGSSSFASIFNREGVQYVDPLNVFNGSQWRASDIEQGLRGVFGAPTLGQQLNQINEADQRHVRELALALAQPTQSGARA</sequence>
<keyword evidence="2" id="KW-1185">Reference proteome</keyword>
<comment type="caution">
    <text evidence="1">The sequence shown here is derived from an EMBL/GenBank/DDBJ whole genome shotgun (WGS) entry which is preliminary data.</text>
</comment>
<evidence type="ECO:0000313" key="1">
    <source>
        <dbReference type="EMBL" id="NER66272.1"/>
    </source>
</evidence>